<reference evidence="4 5" key="1">
    <citation type="submission" date="2019-01" db="EMBL/GenBank/DDBJ databases">
        <title>Complete genome sequence of Cohnella hallensis HS21 isolated from Korean fir (Abies koreana) rhizospheric soil.</title>
        <authorList>
            <person name="Jiang L."/>
            <person name="Kang S.W."/>
            <person name="Kim S."/>
            <person name="Jung J."/>
            <person name="Kim C.Y."/>
            <person name="Kim D.H."/>
            <person name="Kim S.W."/>
            <person name="Lee J."/>
        </authorList>
    </citation>
    <scope>NUCLEOTIDE SEQUENCE [LARGE SCALE GENOMIC DNA]</scope>
    <source>
        <strain evidence="4 5">HS21</strain>
    </source>
</reference>
<evidence type="ECO:0000256" key="1">
    <source>
        <dbReference type="SAM" id="MobiDB-lite"/>
    </source>
</evidence>
<evidence type="ECO:0000313" key="5">
    <source>
        <dbReference type="Proteomes" id="UP000289856"/>
    </source>
</evidence>
<protein>
    <recommendedName>
        <fullName evidence="3">EfeO-type cupredoxin-like domain-containing protein</fullName>
    </recommendedName>
</protein>
<dbReference type="Gene3D" id="2.60.40.420">
    <property type="entry name" value="Cupredoxins - blue copper proteins"/>
    <property type="match status" value="1"/>
</dbReference>
<dbReference type="InterPro" id="IPR008972">
    <property type="entry name" value="Cupredoxin"/>
</dbReference>
<dbReference type="OrthoDB" id="279535at2"/>
<dbReference type="AlphaFoldDB" id="A0A3T1D277"/>
<evidence type="ECO:0000256" key="2">
    <source>
        <dbReference type="SAM" id="SignalP"/>
    </source>
</evidence>
<feature type="chain" id="PRO_5019246942" description="EfeO-type cupredoxin-like domain-containing protein" evidence="2">
    <location>
        <begin position="25"/>
        <end position="142"/>
    </location>
</feature>
<sequence>MKLKTSLFLATVVLAAMLALSACGNNNSKNTGSPSPSLPASPSGSAPASSQAAGGATKDITITAVNWKFDQPEIKAKTGDTLKLTLKNDQGVHGIEISDLNVKIKNGETVEVKLDKAGTYEYHCNIQCGQGHTKMKGTIVVE</sequence>
<dbReference type="KEGG" id="cohn:KCTCHS21_15280"/>
<dbReference type="Pfam" id="PF13473">
    <property type="entry name" value="Cupredoxin_1"/>
    <property type="match status" value="1"/>
</dbReference>
<dbReference type="EMBL" id="AP019400">
    <property type="protein sequence ID" value="BBI32129.1"/>
    <property type="molecule type" value="Genomic_DNA"/>
</dbReference>
<accession>A0A3T1D277</accession>
<dbReference type="SUPFAM" id="SSF49503">
    <property type="entry name" value="Cupredoxins"/>
    <property type="match status" value="1"/>
</dbReference>
<keyword evidence="2" id="KW-0732">Signal</keyword>
<gene>
    <name evidence="4" type="ORF">KCTCHS21_15280</name>
</gene>
<name>A0A3T1D277_9BACL</name>
<feature type="signal peptide" evidence="2">
    <location>
        <begin position="1"/>
        <end position="24"/>
    </location>
</feature>
<feature type="region of interest" description="Disordered" evidence="1">
    <location>
        <begin position="26"/>
        <end position="55"/>
    </location>
</feature>
<keyword evidence="5" id="KW-1185">Reference proteome</keyword>
<proteinExistence type="predicted"/>
<feature type="domain" description="EfeO-type cupredoxin-like" evidence="3">
    <location>
        <begin position="50"/>
        <end position="141"/>
    </location>
</feature>
<dbReference type="PROSITE" id="PS51257">
    <property type="entry name" value="PROKAR_LIPOPROTEIN"/>
    <property type="match status" value="1"/>
</dbReference>
<dbReference type="Proteomes" id="UP000289856">
    <property type="component" value="Chromosome"/>
</dbReference>
<organism evidence="4 5">
    <name type="scientific">Cohnella abietis</name>
    <dbReference type="NCBI Taxonomy" id="2507935"/>
    <lineage>
        <taxon>Bacteria</taxon>
        <taxon>Bacillati</taxon>
        <taxon>Bacillota</taxon>
        <taxon>Bacilli</taxon>
        <taxon>Bacillales</taxon>
        <taxon>Paenibacillaceae</taxon>
        <taxon>Cohnella</taxon>
    </lineage>
</organism>
<dbReference type="RefSeq" id="WP_157993981.1">
    <property type="nucleotide sequence ID" value="NZ_AP019400.1"/>
</dbReference>
<feature type="compositionally biased region" description="Low complexity" evidence="1">
    <location>
        <begin position="32"/>
        <end position="55"/>
    </location>
</feature>
<evidence type="ECO:0000259" key="3">
    <source>
        <dbReference type="Pfam" id="PF13473"/>
    </source>
</evidence>
<evidence type="ECO:0000313" key="4">
    <source>
        <dbReference type="EMBL" id="BBI32129.1"/>
    </source>
</evidence>
<dbReference type="InterPro" id="IPR028096">
    <property type="entry name" value="EfeO_Cupredoxin"/>
</dbReference>